<dbReference type="PANTHER" id="PTHR42693:SF33">
    <property type="entry name" value="ARYLSULFATASE"/>
    <property type="match status" value="1"/>
</dbReference>
<accession>A0A0D2FFW4</accession>
<dbReference type="VEuPathDB" id="FungiDB:Z518_09952"/>
<evidence type="ECO:0000313" key="7">
    <source>
        <dbReference type="Proteomes" id="UP000053617"/>
    </source>
</evidence>
<dbReference type="Proteomes" id="UP000053617">
    <property type="component" value="Unassembled WGS sequence"/>
</dbReference>
<dbReference type="GO" id="GO:0004065">
    <property type="term" value="F:arylsulfatase activity"/>
    <property type="evidence" value="ECO:0007669"/>
    <property type="project" value="TreeGrafter"/>
</dbReference>
<keyword evidence="3" id="KW-0378">Hydrolase</keyword>
<keyword evidence="4" id="KW-0106">Calcium</keyword>
<reference evidence="6 7" key="1">
    <citation type="submission" date="2015-01" db="EMBL/GenBank/DDBJ databases">
        <title>The Genome Sequence of Rhinocladiella mackenzie CBS 650.93.</title>
        <authorList>
            <consortium name="The Broad Institute Genomics Platform"/>
            <person name="Cuomo C."/>
            <person name="de Hoog S."/>
            <person name="Gorbushina A."/>
            <person name="Stielow B."/>
            <person name="Teixiera M."/>
            <person name="Abouelleil A."/>
            <person name="Chapman S.B."/>
            <person name="Priest M."/>
            <person name="Young S.K."/>
            <person name="Wortman J."/>
            <person name="Nusbaum C."/>
            <person name="Birren B."/>
        </authorList>
    </citation>
    <scope>NUCLEOTIDE SEQUENCE [LARGE SCALE GENOMIC DNA]</scope>
    <source>
        <strain evidence="6 7">CBS 650.93</strain>
    </source>
</reference>
<dbReference type="STRING" id="1442369.A0A0D2FFW4"/>
<dbReference type="EMBL" id="KN847482">
    <property type="protein sequence ID" value="KIX00887.1"/>
    <property type="molecule type" value="Genomic_DNA"/>
</dbReference>
<evidence type="ECO:0000313" key="6">
    <source>
        <dbReference type="EMBL" id="KIX00887.1"/>
    </source>
</evidence>
<dbReference type="OrthoDB" id="103349at2759"/>
<dbReference type="PROSITE" id="PS00149">
    <property type="entry name" value="SULFATASE_2"/>
    <property type="match status" value="1"/>
</dbReference>
<dbReference type="Gene3D" id="3.30.1120.10">
    <property type="match status" value="1"/>
</dbReference>
<dbReference type="RefSeq" id="XP_013268023.1">
    <property type="nucleotide sequence ID" value="XM_013412569.1"/>
</dbReference>
<evidence type="ECO:0000256" key="2">
    <source>
        <dbReference type="ARBA" id="ARBA00022723"/>
    </source>
</evidence>
<evidence type="ECO:0000256" key="1">
    <source>
        <dbReference type="ARBA" id="ARBA00008779"/>
    </source>
</evidence>
<name>A0A0D2FFW4_9EURO</name>
<protein>
    <recommendedName>
        <fullName evidence="5">Sulfatase N-terminal domain-containing protein</fullName>
    </recommendedName>
</protein>
<evidence type="ECO:0000259" key="5">
    <source>
        <dbReference type="Pfam" id="PF00884"/>
    </source>
</evidence>
<evidence type="ECO:0000256" key="4">
    <source>
        <dbReference type="ARBA" id="ARBA00022837"/>
    </source>
</evidence>
<dbReference type="InterPro" id="IPR050738">
    <property type="entry name" value="Sulfatase"/>
</dbReference>
<keyword evidence="2" id="KW-0479">Metal-binding</keyword>
<dbReference type="GeneID" id="25298023"/>
<feature type="domain" description="Sulfatase N-terminal" evidence="5">
    <location>
        <begin position="7"/>
        <end position="437"/>
    </location>
</feature>
<dbReference type="InterPro" id="IPR024607">
    <property type="entry name" value="Sulfatase_CS"/>
</dbReference>
<sequence length="561" mass="62481">MADMKKPNFLIVVADDLGFSDIGPYGGEIKTPTLDKIAKEGVRMTNFHTAPSCSPTRSMLFSGTDNHIAGVGQMAEFMKFKPEAFEGKPGYEGYLNYRVAALSEILQDAGYDTIMSGKWHLGMTREFAPCSRGFNKSFAFLPGAGNHHNFEPQIDLAKGPPPQVGLAEEVWMEGDQFLDRKKDLPKDFYSTKTYTDRMISFLKDRSAEDKDKPFFAYLPLTAPHWPLQAPKNVVAKYRGMYDEGPRKLSQKRVKRLIELGLVPADVEPAPPIGILDPEWHDMTPEERAASARKMEVFAAMVDLIDQNLARLIAYLESTGEFDNTFFLFMSDNGAEGLLLEALPLMGFPGDIGDAIDTYYDNSLENIGERNSFTFYGPRWACAATAPARGFKGIIYEGGIRCPCIVRYPGFGNKESAITHTFTTVMDILPTILDLAGIPSPGNTFRGREVVSVRGKSWVPHLSSRTDSVHGDETHVHGWELFGTCAIRKGNWKAVWIPAPRGKNIWELFNLESDPSESHDCATSHTDILAELVNHWNTYFAETGMVMIPQYAGTRRLLSSSI</sequence>
<dbReference type="AlphaFoldDB" id="A0A0D2FFW4"/>
<gene>
    <name evidence="6" type="ORF">Z518_09952</name>
</gene>
<dbReference type="GO" id="GO:0046872">
    <property type="term" value="F:metal ion binding"/>
    <property type="evidence" value="ECO:0007669"/>
    <property type="project" value="UniProtKB-KW"/>
</dbReference>
<dbReference type="InterPro" id="IPR000917">
    <property type="entry name" value="Sulfatase_N"/>
</dbReference>
<dbReference type="HOGENOM" id="CLU_006332_11_1_1"/>
<dbReference type="Gene3D" id="3.40.720.10">
    <property type="entry name" value="Alkaline Phosphatase, subunit A"/>
    <property type="match status" value="1"/>
</dbReference>
<evidence type="ECO:0000256" key="3">
    <source>
        <dbReference type="ARBA" id="ARBA00022801"/>
    </source>
</evidence>
<dbReference type="CDD" id="cd16025">
    <property type="entry name" value="PAS_like"/>
    <property type="match status" value="1"/>
</dbReference>
<dbReference type="SUPFAM" id="SSF53649">
    <property type="entry name" value="Alkaline phosphatase-like"/>
    <property type="match status" value="1"/>
</dbReference>
<dbReference type="InterPro" id="IPR017850">
    <property type="entry name" value="Alkaline_phosphatase_core_sf"/>
</dbReference>
<keyword evidence="7" id="KW-1185">Reference proteome</keyword>
<proteinExistence type="inferred from homology"/>
<organism evidence="6 7">
    <name type="scientific">Rhinocladiella mackenziei CBS 650.93</name>
    <dbReference type="NCBI Taxonomy" id="1442369"/>
    <lineage>
        <taxon>Eukaryota</taxon>
        <taxon>Fungi</taxon>
        <taxon>Dikarya</taxon>
        <taxon>Ascomycota</taxon>
        <taxon>Pezizomycotina</taxon>
        <taxon>Eurotiomycetes</taxon>
        <taxon>Chaetothyriomycetidae</taxon>
        <taxon>Chaetothyriales</taxon>
        <taxon>Herpotrichiellaceae</taxon>
        <taxon>Rhinocladiella</taxon>
    </lineage>
</organism>
<dbReference type="Pfam" id="PF00884">
    <property type="entry name" value="Sulfatase"/>
    <property type="match status" value="1"/>
</dbReference>
<comment type="similarity">
    <text evidence="1">Belongs to the sulfatase family.</text>
</comment>
<dbReference type="PANTHER" id="PTHR42693">
    <property type="entry name" value="ARYLSULFATASE FAMILY MEMBER"/>
    <property type="match status" value="1"/>
</dbReference>